<protein>
    <submittedName>
        <fullName evidence="2">Uncharacterized protein</fullName>
    </submittedName>
</protein>
<organism evidence="2 3">
    <name type="scientific">Austropuccinia psidii MF-1</name>
    <dbReference type="NCBI Taxonomy" id="1389203"/>
    <lineage>
        <taxon>Eukaryota</taxon>
        <taxon>Fungi</taxon>
        <taxon>Dikarya</taxon>
        <taxon>Basidiomycota</taxon>
        <taxon>Pucciniomycotina</taxon>
        <taxon>Pucciniomycetes</taxon>
        <taxon>Pucciniales</taxon>
        <taxon>Sphaerophragmiaceae</taxon>
        <taxon>Austropuccinia</taxon>
    </lineage>
</organism>
<proteinExistence type="predicted"/>
<dbReference type="EMBL" id="AVOT02000265">
    <property type="protein sequence ID" value="MBW0462042.1"/>
    <property type="molecule type" value="Genomic_DNA"/>
</dbReference>
<accession>A0A9Q3GDD2</accession>
<feature type="region of interest" description="Disordered" evidence="1">
    <location>
        <begin position="211"/>
        <end position="233"/>
    </location>
</feature>
<sequence length="278" mass="31179">MCYVLVSADEFTLRKVQSYLFKLQVPCLPNDSKELLLQNFWQHVQGPNQSTLSNKFQDLPGKLLVEELYFTNSLFFSDLCNLTVVEIKHFLSINNIKNPSHARHSSLVELYEAGSNNQSKTSTSSVQSVYLTPQLSNPLTAMPLRQSPRLAQKDSIRSRVKSQCFSANQEDYFLGSKSLPSGGIKKCSPHCQRAPFAELKKRQCKELRTDILSPSPLGTPNLATNLESPPAKAPCQWSRPRALDLTSIKVVYTSLQDPLEEVSACDSKPEHKHDSQIP</sequence>
<comment type="caution">
    <text evidence="2">The sequence shown here is derived from an EMBL/GenBank/DDBJ whole genome shotgun (WGS) entry which is preliminary data.</text>
</comment>
<dbReference type="AlphaFoldDB" id="A0A9Q3GDD2"/>
<dbReference type="Proteomes" id="UP000765509">
    <property type="component" value="Unassembled WGS sequence"/>
</dbReference>
<keyword evidence="3" id="KW-1185">Reference proteome</keyword>
<reference evidence="2" key="1">
    <citation type="submission" date="2021-03" db="EMBL/GenBank/DDBJ databases">
        <title>Draft genome sequence of rust myrtle Austropuccinia psidii MF-1, a brazilian biotype.</title>
        <authorList>
            <person name="Quecine M.C."/>
            <person name="Pachon D.M.R."/>
            <person name="Bonatelli M.L."/>
            <person name="Correr F.H."/>
            <person name="Franceschini L.M."/>
            <person name="Leite T.F."/>
            <person name="Margarido G.R.A."/>
            <person name="Almeida C.A."/>
            <person name="Ferrarezi J.A."/>
            <person name="Labate C.A."/>
        </authorList>
    </citation>
    <scope>NUCLEOTIDE SEQUENCE</scope>
    <source>
        <strain evidence="2">MF-1</strain>
    </source>
</reference>
<feature type="compositionally biased region" description="Polar residues" evidence="1">
    <location>
        <begin position="216"/>
        <end position="227"/>
    </location>
</feature>
<evidence type="ECO:0000313" key="3">
    <source>
        <dbReference type="Proteomes" id="UP000765509"/>
    </source>
</evidence>
<gene>
    <name evidence="2" type="ORF">O181_001757</name>
</gene>
<evidence type="ECO:0000313" key="2">
    <source>
        <dbReference type="EMBL" id="MBW0462042.1"/>
    </source>
</evidence>
<name>A0A9Q3GDD2_9BASI</name>
<evidence type="ECO:0000256" key="1">
    <source>
        <dbReference type="SAM" id="MobiDB-lite"/>
    </source>
</evidence>